<name>R0JJS1_ANAPL</name>
<evidence type="ECO:0000313" key="2">
    <source>
        <dbReference type="Proteomes" id="UP000296049"/>
    </source>
</evidence>
<keyword evidence="2" id="KW-1185">Reference proteome</keyword>
<accession>R0JJS1</accession>
<dbReference type="EMBL" id="KB743662">
    <property type="protein sequence ID" value="EOA97510.1"/>
    <property type="molecule type" value="Genomic_DNA"/>
</dbReference>
<gene>
    <name evidence="1" type="ORF">Anapl_10556</name>
</gene>
<dbReference type="AlphaFoldDB" id="R0JJS1"/>
<sequence>MDAELCKQGLGSLCLFQGGNVNRRARGPQSQVQMLSCHQPACKDGEQLSLIRPPCPISLDSLGCLCLTKSSLILASSSTVRTNLPCRPAGSNAALRGGKENEQFVS</sequence>
<reference evidence="2" key="1">
    <citation type="journal article" date="2013" name="Nat. Genet.">
        <title>The duck genome and transcriptome provide insight into an avian influenza virus reservoir species.</title>
        <authorList>
            <person name="Huang Y."/>
            <person name="Li Y."/>
            <person name="Burt D.W."/>
            <person name="Chen H."/>
            <person name="Zhang Y."/>
            <person name="Qian W."/>
            <person name="Kim H."/>
            <person name="Gan S."/>
            <person name="Zhao Y."/>
            <person name="Li J."/>
            <person name="Yi K."/>
            <person name="Feng H."/>
            <person name="Zhu P."/>
            <person name="Li B."/>
            <person name="Liu Q."/>
            <person name="Fairley S."/>
            <person name="Magor K.E."/>
            <person name="Du Z."/>
            <person name="Hu X."/>
            <person name="Goodman L."/>
            <person name="Tafer H."/>
            <person name="Vignal A."/>
            <person name="Lee T."/>
            <person name="Kim K.W."/>
            <person name="Sheng Z."/>
            <person name="An Y."/>
            <person name="Searle S."/>
            <person name="Herrero J."/>
            <person name="Groenen M.A."/>
            <person name="Crooijmans R.P."/>
            <person name="Faraut T."/>
            <person name="Cai Q."/>
            <person name="Webster R.G."/>
            <person name="Aldridge J.R."/>
            <person name="Warren W.C."/>
            <person name="Bartschat S."/>
            <person name="Kehr S."/>
            <person name="Marz M."/>
            <person name="Stadler P.F."/>
            <person name="Smith J."/>
            <person name="Kraus R.H."/>
            <person name="Zhao Y."/>
            <person name="Ren L."/>
            <person name="Fei J."/>
            <person name="Morisson M."/>
            <person name="Kaiser P."/>
            <person name="Griffin D.K."/>
            <person name="Rao M."/>
            <person name="Pitel F."/>
            <person name="Wang J."/>
            <person name="Li N."/>
        </authorList>
    </citation>
    <scope>NUCLEOTIDE SEQUENCE [LARGE SCALE GENOMIC DNA]</scope>
</reference>
<organism evidence="1 2">
    <name type="scientific">Anas platyrhynchos</name>
    <name type="common">Mallard</name>
    <name type="synonym">Anas boschas</name>
    <dbReference type="NCBI Taxonomy" id="8839"/>
    <lineage>
        <taxon>Eukaryota</taxon>
        <taxon>Metazoa</taxon>
        <taxon>Chordata</taxon>
        <taxon>Craniata</taxon>
        <taxon>Vertebrata</taxon>
        <taxon>Euteleostomi</taxon>
        <taxon>Archelosauria</taxon>
        <taxon>Archosauria</taxon>
        <taxon>Dinosauria</taxon>
        <taxon>Saurischia</taxon>
        <taxon>Theropoda</taxon>
        <taxon>Coelurosauria</taxon>
        <taxon>Aves</taxon>
        <taxon>Neognathae</taxon>
        <taxon>Galloanserae</taxon>
        <taxon>Anseriformes</taxon>
        <taxon>Anatidae</taxon>
        <taxon>Anatinae</taxon>
        <taxon>Anas</taxon>
    </lineage>
</organism>
<proteinExistence type="predicted"/>
<dbReference type="Proteomes" id="UP000296049">
    <property type="component" value="Unassembled WGS sequence"/>
</dbReference>
<protein>
    <submittedName>
        <fullName evidence="1">Uncharacterized protein</fullName>
    </submittedName>
</protein>
<evidence type="ECO:0000313" key="1">
    <source>
        <dbReference type="EMBL" id="EOA97510.1"/>
    </source>
</evidence>